<dbReference type="RefSeq" id="WP_136928141.1">
    <property type="nucleotide sequence ID" value="NZ_SSMQ01000005.1"/>
</dbReference>
<organism evidence="1 2">
    <name type="scientific">Polyangium fumosum</name>
    <dbReference type="NCBI Taxonomy" id="889272"/>
    <lineage>
        <taxon>Bacteria</taxon>
        <taxon>Pseudomonadati</taxon>
        <taxon>Myxococcota</taxon>
        <taxon>Polyangia</taxon>
        <taxon>Polyangiales</taxon>
        <taxon>Polyangiaceae</taxon>
        <taxon>Polyangium</taxon>
    </lineage>
</organism>
<protein>
    <submittedName>
        <fullName evidence="1">Uncharacterized protein</fullName>
    </submittedName>
</protein>
<gene>
    <name evidence="1" type="ORF">E8A74_06975</name>
</gene>
<accession>A0A4U1JH31</accession>
<reference evidence="1 2" key="1">
    <citation type="submission" date="2019-04" db="EMBL/GenBank/DDBJ databases">
        <authorList>
            <person name="Li Y."/>
            <person name="Wang J."/>
        </authorList>
    </citation>
    <scope>NUCLEOTIDE SEQUENCE [LARGE SCALE GENOMIC DNA]</scope>
    <source>
        <strain evidence="1 2">DSM 14668</strain>
    </source>
</reference>
<keyword evidence="2" id="KW-1185">Reference proteome</keyword>
<dbReference type="EMBL" id="SSMQ01000005">
    <property type="protein sequence ID" value="TKD11867.1"/>
    <property type="molecule type" value="Genomic_DNA"/>
</dbReference>
<proteinExistence type="predicted"/>
<evidence type="ECO:0000313" key="2">
    <source>
        <dbReference type="Proteomes" id="UP000309215"/>
    </source>
</evidence>
<comment type="caution">
    <text evidence="1">The sequence shown here is derived from an EMBL/GenBank/DDBJ whole genome shotgun (WGS) entry which is preliminary data.</text>
</comment>
<evidence type="ECO:0000313" key="1">
    <source>
        <dbReference type="EMBL" id="TKD11867.1"/>
    </source>
</evidence>
<dbReference type="AlphaFoldDB" id="A0A4U1JH31"/>
<dbReference type="Proteomes" id="UP000309215">
    <property type="component" value="Unassembled WGS sequence"/>
</dbReference>
<sequence length="405" mass="42436">MRALLLAIAVVCACKPRPDPTRACIAGDTEACERACAEGIAGEGGCHTLGQRKREPAAVGGGNGALGAFRKGCLGGHLAACTEAIDGIRVKATQVRYAQKHEGAPSDPFVEEAERGLVDLIDRACSLGAASRCEELSRLMLGRDATRAASASERYCALPEGGGKDGSCLGTRKRWIAAVEADRPGCEAGQVEACNKLAEHLITAHSDDNAVEAFARACDLRGFDVEALFPDVPLTDCNDIPYEGRRDHAGARGRCGMRLALAAAERRSAREHGAAVDAAEAGTEIKPGPGPRAKVTLGAWKTFGGGYPAVALAEHIERLSPRLRPCNDAGPGPEGDGVTTFEIGFMIDRFGATDFFSVHHVSGNHHAWKPVKSCVLRVLRSSTYPPPPSGKGVALVVPISIETGS</sequence>
<name>A0A4U1JH31_9BACT</name>